<evidence type="ECO:0000313" key="4">
    <source>
        <dbReference type="Proteomes" id="UP000180088"/>
    </source>
</evidence>
<gene>
    <name evidence="3" type="ORF">BI344_15610</name>
    <name evidence="2" type="ORF">BI347_14910</name>
</gene>
<evidence type="ECO:0000313" key="5">
    <source>
        <dbReference type="Proteomes" id="UP000180280"/>
    </source>
</evidence>
<reference evidence="4 5" key="1">
    <citation type="submission" date="2016-09" db="EMBL/GenBank/DDBJ databases">
        <title>Chromobacterium muskegensis sp. nov., an insecticidal bacterium isolated from Sphagnum bogs.</title>
        <authorList>
            <person name="Sparks M.E."/>
            <person name="Blackburn M.B."/>
            <person name="Gundersen-Rindal D.E."/>
            <person name="Mitchell A."/>
            <person name="Farrar R."/>
            <person name="Kuhar D."/>
        </authorList>
    </citation>
    <scope>NUCLEOTIDE SEQUENCE [LARGE SCALE GENOMIC DNA]</scope>
    <source>
        <strain evidence="3 5">14B-1</strain>
        <strain evidence="2 4">37-2</strain>
    </source>
</reference>
<comment type="caution">
    <text evidence="2">The sequence shown here is derived from an EMBL/GenBank/DDBJ whole genome shotgun (WGS) entry which is preliminary data.</text>
</comment>
<evidence type="ECO:0000313" key="3">
    <source>
        <dbReference type="EMBL" id="OHX20024.1"/>
    </source>
</evidence>
<dbReference type="Proteomes" id="UP000180280">
    <property type="component" value="Unassembled WGS sequence"/>
</dbReference>
<sequence length="75" mass="7814">MADAADFQALGTELGQDVTGGEGNRQSEGAAGHEHGNVLTGCIRTSRMENLVTVHLLSSQMTGIYDSSTSGDVNF</sequence>
<keyword evidence="5" id="KW-1185">Reference proteome</keyword>
<organism evidence="2 4">
    <name type="scientific">Chromobacterium sphagni</name>
    <dbReference type="NCBI Taxonomy" id="1903179"/>
    <lineage>
        <taxon>Bacteria</taxon>
        <taxon>Pseudomonadati</taxon>
        <taxon>Pseudomonadota</taxon>
        <taxon>Betaproteobacteria</taxon>
        <taxon>Neisseriales</taxon>
        <taxon>Chromobacteriaceae</taxon>
        <taxon>Chromobacterium</taxon>
    </lineage>
</organism>
<dbReference type="EMBL" id="MKCS01000001">
    <property type="protein sequence ID" value="OHX14655.1"/>
    <property type="molecule type" value="Genomic_DNA"/>
</dbReference>
<feature type="region of interest" description="Disordered" evidence="1">
    <location>
        <begin position="1"/>
        <end position="36"/>
    </location>
</feature>
<evidence type="ECO:0000256" key="1">
    <source>
        <dbReference type="SAM" id="MobiDB-lite"/>
    </source>
</evidence>
<dbReference type="EMBL" id="MKCT01000020">
    <property type="protein sequence ID" value="OHX20024.1"/>
    <property type="molecule type" value="Genomic_DNA"/>
</dbReference>
<name>A0A1S1X5C5_9NEIS</name>
<dbReference type="Proteomes" id="UP000180088">
    <property type="component" value="Unassembled WGS sequence"/>
</dbReference>
<protein>
    <submittedName>
        <fullName evidence="2">Uncharacterized protein</fullName>
    </submittedName>
</protein>
<accession>A0A1S1X5C5</accession>
<dbReference type="AlphaFoldDB" id="A0A1S1X5C5"/>
<evidence type="ECO:0000313" key="2">
    <source>
        <dbReference type="EMBL" id="OHX14655.1"/>
    </source>
</evidence>
<proteinExistence type="predicted"/>